<organism evidence="1 2">
    <name type="scientific">Dissostichus mawsoni</name>
    <name type="common">Antarctic cod</name>
    <dbReference type="NCBI Taxonomy" id="36200"/>
    <lineage>
        <taxon>Eukaryota</taxon>
        <taxon>Metazoa</taxon>
        <taxon>Chordata</taxon>
        <taxon>Craniata</taxon>
        <taxon>Vertebrata</taxon>
        <taxon>Euteleostomi</taxon>
        <taxon>Actinopterygii</taxon>
        <taxon>Neopterygii</taxon>
        <taxon>Teleostei</taxon>
        <taxon>Neoteleostei</taxon>
        <taxon>Acanthomorphata</taxon>
        <taxon>Eupercaria</taxon>
        <taxon>Perciformes</taxon>
        <taxon>Notothenioidei</taxon>
        <taxon>Nototheniidae</taxon>
        <taxon>Dissostichus</taxon>
    </lineage>
</organism>
<dbReference type="EMBL" id="JAAKFY010000017">
    <property type="protein sequence ID" value="KAF3843997.1"/>
    <property type="molecule type" value="Genomic_DNA"/>
</dbReference>
<proteinExistence type="predicted"/>
<gene>
    <name evidence="1" type="ORF">F7725_016045</name>
</gene>
<accession>A0A7J5Y5T2</accession>
<dbReference type="Proteomes" id="UP000518266">
    <property type="component" value="Unassembled WGS sequence"/>
</dbReference>
<comment type="caution">
    <text evidence="1">The sequence shown here is derived from an EMBL/GenBank/DDBJ whole genome shotgun (WGS) entry which is preliminary data.</text>
</comment>
<name>A0A7J5Y5T2_DISMA</name>
<evidence type="ECO:0000313" key="2">
    <source>
        <dbReference type="Proteomes" id="UP000518266"/>
    </source>
</evidence>
<protein>
    <submittedName>
        <fullName evidence="1">Uncharacterized protein</fullName>
    </submittedName>
</protein>
<evidence type="ECO:0000313" key="1">
    <source>
        <dbReference type="EMBL" id="KAF3843997.1"/>
    </source>
</evidence>
<sequence>MQSLQWVRLRVASGDSMSMSTWACSTVDSWGIWGGGRGGVQVGVTHHLGGEQCLSGAAAEQTAHHAVTHVHVLLSVHTCSSWASSGITKNVLQPWRFLDFRMSPKMWSPMYTMSFPLAPSRSHTISVSAHRVHLSEHRPLSEEQRLPGVHQDQIEVGLPGPVGGSRLGLTWQVEECVKDIKALCVIPLDELVWVPFADLGAGQGEKDKRGTRLLSVRRRRRDSLSSWQRNVTPRTCFCYQFTTRDT</sequence>
<reference evidence="1 2" key="1">
    <citation type="submission" date="2020-03" db="EMBL/GenBank/DDBJ databases">
        <title>Dissostichus mawsoni Genome sequencing and assembly.</title>
        <authorList>
            <person name="Park H."/>
        </authorList>
    </citation>
    <scope>NUCLEOTIDE SEQUENCE [LARGE SCALE GENOMIC DNA]</scope>
    <source>
        <strain evidence="1">DM0001</strain>
        <tissue evidence="1">Muscle</tissue>
    </source>
</reference>
<dbReference type="OrthoDB" id="10632978at2759"/>
<keyword evidence="2" id="KW-1185">Reference proteome</keyword>
<dbReference type="AlphaFoldDB" id="A0A7J5Y5T2"/>